<dbReference type="EMBL" id="MN740677">
    <property type="protein sequence ID" value="QHS80318.1"/>
    <property type="molecule type" value="Genomic_DNA"/>
</dbReference>
<feature type="region of interest" description="Disordered" evidence="2">
    <location>
        <begin position="1"/>
        <end position="34"/>
    </location>
</feature>
<sequence>MSTRKKTIQINPLFFSRRRPKKSKTRKKKQKKMSYELKPNDVKKQLMSRIKEYQQKKKILNDENEDVESNNDNFQKNFSDHMTYLNSVIKENKIKKRRKKEKKINKEMSAEIQPLSHQQQPPIQEGIDIKPMETTNNNIVTNNKTSIIIHGSKNPPPYGCLKNSNKPTYRQWQKSLKEKLTPQPHFVSPIVNVSPIIAPIQNKPNPILIRQEKLKDIKNKNKKMKKVKIRKTTFKLGKHNGRVSVLVKNRRTRKKLKKECNLLKKKSLPDIKEYLRQHNLIKIGTAAPEKVLRQIYENAYLSGDVFNKNPDNLIHNYMQN</sequence>
<dbReference type="AlphaFoldDB" id="A0A6C0AKK5"/>
<evidence type="ECO:0000313" key="3">
    <source>
        <dbReference type="EMBL" id="QHS80318.1"/>
    </source>
</evidence>
<protein>
    <submittedName>
        <fullName evidence="3">Uncharacterized protein</fullName>
    </submittedName>
</protein>
<reference evidence="3" key="1">
    <citation type="journal article" date="2020" name="Nature">
        <title>Giant virus diversity and host interactions through global metagenomics.</title>
        <authorList>
            <person name="Schulz F."/>
            <person name="Roux S."/>
            <person name="Paez-Espino D."/>
            <person name="Jungbluth S."/>
            <person name="Walsh D.A."/>
            <person name="Denef V.J."/>
            <person name="McMahon K.D."/>
            <person name="Konstantinidis K.T."/>
            <person name="Eloe-Fadrosh E.A."/>
            <person name="Kyrpides N.C."/>
            <person name="Woyke T."/>
        </authorList>
    </citation>
    <scope>NUCLEOTIDE SEQUENCE</scope>
    <source>
        <strain evidence="3">GVMAG-S-1039698-54</strain>
    </source>
</reference>
<evidence type="ECO:0000256" key="2">
    <source>
        <dbReference type="SAM" id="MobiDB-lite"/>
    </source>
</evidence>
<evidence type="ECO:0000256" key="1">
    <source>
        <dbReference type="SAM" id="Coils"/>
    </source>
</evidence>
<accession>A0A6C0AKK5</accession>
<name>A0A6C0AKK5_9ZZZZ</name>
<organism evidence="3">
    <name type="scientific">viral metagenome</name>
    <dbReference type="NCBI Taxonomy" id="1070528"/>
    <lineage>
        <taxon>unclassified sequences</taxon>
        <taxon>metagenomes</taxon>
        <taxon>organismal metagenomes</taxon>
    </lineage>
</organism>
<feature type="coiled-coil region" evidence="1">
    <location>
        <begin position="43"/>
        <end position="77"/>
    </location>
</feature>
<feature type="compositionally biased region" description="Basic residues" evidence="2">
    <location>
        <begin position="16"/>
        <end position="32"/>
    </location>
</feature>
<proteinExistence type="predicted"/>
<keyword evidence="1" id="KW-0175">Coiled coil</keyword>